<feature type="domain" description="Response regulatory" evidence="11">
    <location>
        <begin position="620"/>
        <end position="736"/>
    </location>
</feature>
<dbReference type="EMBL" id="SOBG01000002">
    <property type="protein sequence ID" value="TDT71852.1"/>
    <property type="molecule type" value="Genomic_DNA"/>
</dbReference>
<feature type="domain" description="HAMP" evidence="12">
    <location>
        <begin position="318"/>
        <end position="370"/>
    </location>
</feature>
<keyword evidence="8" id="KW-0175">Coiled coil</keyword>
<evidence type="ECO:0000256" key="2">
    <source>
        <dbReference type="ARBA" id="ARBA00004370"/>
    </source>
</evidence>
<dbReference type="CDD" id="cd00082">
    <property type="entry name" value="HisKA"/>
    <property type="match status" value="2"/>
</dbReference>
<evidence type="ECO:0000256" key="1">
    <source>
        <dbReference type="ARBA" id="ARBA00000085"/>
    </source>
</evidence>
<evidence type="ECO:0000256" key="9">
    <source>
        <dbReference type="SAM" id="Phobius"/>
    </source>
</evidence>
<keyword evidence="9" id="KW-0812">Transmembrane</keyword>
<evidence type="ECO:0000256" key="6">
    <source>
        <dbReference type="ARBA" id="ARBA00022777"/>
    </source>
</evidence>
<dbReference type="PROSITE" id="PS50109">
    <property type="entry name" value="HIS_KIN"/>
    <property type="match status" value="2"/>
</dbReference>
<proteinExistence type="predicted"/>
<feature type="coiled-coil region" evidence="8">
    <location>
        <begin position="906"/>
        <end position="933"/>
    </location>
</feature>
<dbReference type="RefSeq" id="WP_134112447.1">
    <property type="nucleotide sequence ID" value="NZ_SOBG01000002.1"/>
</dbReference>
<keyword evidence="14" id="KW-1185">Reference proteome</keyword>
<organism evidence="13 14">
    <name type="scientific">Hypnocyclicus thermotrophus</name>
    <dbReference type="NCBI Taxonomy" id="1627895"/>
    <lineage>
        <taxon>Bacteria</taxon>
        <taxon>Fusobacteriati</taxon>
        <taxon>Fusobacteriota</taxon>
        <taxon>Fusobacteriia</taxon>
        <taxon>Fusobacteriales</taxon>
        <taxon>Fusobacteriaceae</taxon>
        <taxon>Hypnocyclicus</taxon>
    </lineage>
</organism>
<evidence type="ECO:0000313" key="13">
    <source>
        <dbReference type="EMBL" id="TDT71852.1"/>
    </source>
</evidence>
<dbReference type="SMART" id="SM00387">
    <property type="entry name" value="HATPase_c"/>
    <property type="match status" value="2"/>
</dbReference>
<dbReference type="GO" id="GO:0009927">
    <property type="term" value="F:histidine phosphotransfer kinase activity"/>
    <property type="evidence" value="ECO:0007669"/>
    <property type="project" value="TreeGrafter"/>
</dbReference>
<dbReference type="GO" id="GO:0000155">
    <property type="term" value="F:phosphorelay sensor kinase activity"/>
    <property type="evidence" value="ECO:0007669"/>
    <property type="project" value="InterPro"/>
</dbReference>
<dbReference type="InterPro" id="IPR003661">
    <property type="entry name" value="HisK_dim/P_dom"/>
</dbReference>
<comment type="caution">
    <text evidence="13">The sequence shown here is derived from an EMBL/GenBank/DDBJ whole genome shotgun (WGS) entry which is preliminary data.</text>
</comment>
<evidence type="ECO:0000259" key="12">
    <source>
        <dbReference type="PROSITE" id="PS50885"/>
    </source>
</evidence>
<evidence type="ECO:0000259" key="10">
    <source>
        <dbReference type="PROSITE" id="PS50109"/>
    </source>
</evidence>
<dbReference type="SUPFAM" id="SSF55781">
    <property type="entry name" value="GAF domain-like"/>
    <property type="match status" value="1"/>
</dbReference>
<evidence type="ECO:0000256" key="8">
    <source>
        <dbReference type="SAM" id="Coils"/>
    </source>
</evidence>
<gene>
    <name evidence="13" type="ORF">EV215_0544</name>
</gene>
<dbReference type="InterPro" id="IPR003594">
    <property type="entry name" value="HATPase_dom"/>
</dbReference>
<name>A0AA46DZJ5_9FUSO</name>
<dbReference type="SMART" id="SM00065">
    <property type="entry name" value="GAF"/>
    <property type="match status" value="1"/>
</dbReference>
<protein>
    <recommendedName>
        <fullName evidence="3">histidine kinase</fullName>
        <ecNumber evidence="3">2.7.13.3</ecNumber>
    </recommendedName>
</protein>
<dbReference type="SUPFAM" id="SSF47384">
    <property type="entry name" value="Homodimeric domain of signal transducing histidine kinase"/>
    <property type="match status" value="2"/>
</dbReference>
<dbReference type="InterPro" id="IPR029016">
    <property type="entry name" value="GAF-like_dom_sf"/>
</dbReference>
<dbReference type="CDD" id="cd06225">
    <property type="entry name" value="HAMP"/>
    <property type="match status" value="1"/>
</dbReference>
<dbReference type="GO" id="GO:0005886">
    <property type="term" value="C:plasma membrane"/>
    <property type="evidence" value="ECO:0007669"/>
    <property type="project" value="TreeGrafter"/>
</dbReference>
<dbReference type="Gene3D" id="6.10.340.10">
    <property type="match status" value="1"/>
</dbReference>
<dbReference type="Pfam" id="PF02518">
    <property type="entry name" value="HATPase_c"/>
    <property type="match status" value="2"/>
</dbReference>
<dbReference type="SUPFAM" id="SSF158472">
    <property type="entry name" value="HAMP domain-like"/>
    <property type="match status" value="1"/>
</dbReference>
<keyword evidence="5" id="KW-0808">Transferase</keyword>
<dbReference type="SUPFAM" id="SSF55874">
    <property type="entry name" value="ATPase domain of HSP90 chaperone/DNA topoisomerase II/histidine kinase"/>
    <property type="match status" value="2"/>
</dbReference>
<dbReference type="InterPro" id="IPR011006">
    <property type="entry name" value="CheY-like_superfamily"/>
</dbReference>
<dbReference type="InterPro" id="IPR003018">
    <property type="entry name" value="GAF"/>
</dbReference>
<dbReference type="InterPro" id="IPR003660">
    <property type="entry name" value="HAMP_dom"/>
</dbReference>
<dbReference type="Gene3D" id="3.30.450.40">
    <property type="match status" value="1"/>
</dbReference>
<dbReference type="InterPro" id="IPR004358">
    <property type="entry name" value="Sig_transdc_His_kin-like_C"/>
</dbReference>
<dbReference type="InterPro" id="IPR036890">
    <property type="entry name" value="HATPase_C_sf"/>
</dbReference>
<keyword evidence="9" id="KW-1133">Transmembrane helix</keyword>
<comment type="subcellular location">
    <subcellularLocation>
        <location evidence="2">Membrane</location>
    </subcellularLocation>
</comment>
<feature type="transmembrane region" description="Helical" evidence="9">
    <location>
        <begin position="298"/>
        <end position="317"/>
    </location>
</feature>
<dbReference type="InterPro" id="IPR005467">
    <property type="entry name" value="His_kinase_dom"/>
</dbReference>
<dbReference type="Gene3D" id="1.10.287.130">
    <property type="match status" value="2"/>
</dbReference>
<accession>A0AA46DZJ5</accession>
<reference evidence="13 14" key="1">
    <citation type="submission" date="2019-03" db="EMBL/GenBank/DDBJ databases">
        <title>Genomic Encyclopedia of Type Strains, Phase IV (KMG-IV): sequencing the most valuable type-strain genomes for metagenomic binning, comparative biology and taxonomic classification.</title>
        <authorList>
            <person name="Goeker M."/>
        </authorList>
    </citation>
    <scope>NUCLEOTIDE SEQUENCE [LARGE SCALE GENOMIC DNA]</scope>
    <source>
        <strain evidence="13 14">DSM 100055</strain>
    </source>
</reference>
<dbReference type="Gene3D" id="3.40.50.2300">
    <property type="match status" value="1"/>
</dbReference>
<dbReference type="PANTHER" id="PTHR43047:SF72">
    <property type="entry name" value="OSMOSENSING HISTIDINE PROTEIN KINASE SLN1"/>
    <property type="match status" value="1"/>
</dbReference>
<comment type="catalytic activity">
    <reaction evidence="1">
        <text>ATP + protein L-histidine = ADP + protein N-phospho-L-histidine.</text>
        <dbReference type="EC" id="2.7.13.3"/>
    </reaction>
</comment>
<dbReference type="Pfam" id="PF00072">
    <property type="entry name" value="Response_reg"/>
    <property type="match status" value="1"/>
</dbReference>
<keyword evidence="4 7" id="KW-0597">Phosphoprotein</keyword>
<dbReference type="PROSITE" id="PS50885">
    <property type="entry name" value="HAMP"/>
    <property type="match status" value="1"/>
</dbReference>
<dbReference type="PRINTS" id="PR00344">
    <property type="entry name" value="BCTRLSENSOR"/>
</dbReference>
<evidence type="ECO:0000256" key="3">
    <source>
        <dbReference type="ARBA" id="ARBA00012438"/>
    </source>
</evidence>
<dbReference type="PANTHER" id="PTHR43047">
    <property type="entry name" value="TWO-COMPONENT HISTIDINE PROTEIN KINASE"/>
    <property type="match status" value="1"/>
</dbReference>
<dbReference type="SUPFAM" id="SSF52172">
    <property type="entry name" value="CheY-like"/>
    <property type="match status" value="1"/>
</dbReference>
<evidence type="ECO:0000256" key="7">
    <source>
        <dbReference type="PROSITE-ProRule" id="PRU00169"/>
    </source>
</evidence>
<evidence type="ECO:0000259" key="11">
    <source>
        <dbReference type="PROSITE" id="PS50110"/>
    </source>
</evidence>
<dbReference type="InterPro" id="IPR036097">
    <property type="entry name" value="HisK_dim/P_sf"/>
</dbReference>
<keyword evidence="9" id="KW-0472">Membrane</keyword>
<feature type="domain" description="Histidine kinase" evidence="10">
    <location>
        <begin position="1115"/>
        <end position="1328"/>
    </location>
</feature>
<sequence length="1330" mass="155616">MKKIPLRLRLFIISTISIFLFILLNGITISSYLEKVFNKFQANLRTEATNNLNKKLLSQSKVLQIELNNRKEKGILLLSTLSNNLQLLENTYKNIGDLKTKEYINNLIKKENITLKLYEEIDIIYDIDKENLESYNNLKKLKNKEIPYYINYFKEKDFLGIKIYKSIFYNEKFLGFLVYKANFISYFAKELSNIIQLEITFYKDKKIYSTSLSPFVFYEKKWNVIEEDSLKTNTLIIPVKNYEFDNKIYKSAFYPIKNNNSNTIGMIAISLNYSEFENLFNKINDDKGVLILNFKKTILKFTMFFLLISLLVVYIFITRVSKPIKEILETIQIVNEGNLNRKAKVYNDEQFGEIAKNLNQLIDNLKSVEKIKKEFLTRNLNELKTPISGIIGISDSLLNNDLGNLNTIQKENIKIINENAEKLSNIINKIMDFSIYNKKEKILELKTINIKKIIDENIINISNYYKKNNLDIKNYISEDKSHIMGDYNSIYQIFSNLIENAYKYTETGSIIIDAKDFADMVEISIIDTGKGINKEKLNRIYGSFENDIDYEGIGLGIVNKLVNLHGGKLAIDSREGEGTTVSVTLRKSYEKFANKNNSINKLKELIAANNLTKDNKLSSKILIFDNDFLNIQVIMNYLIGTNYYLNVVETKEELFREISIREYELVLMDSSVLGFEGYDILKKIRRRFSIFKLPIMIIFPQNSAIGISRYFESGLNEYIEKPIYKEAFIRKIDSMLKLKNSLEEILNVNQKYRKEKKERLVAENLKNIHTELTSTLNIKEIFSILFKKIKYLFDYESGMVLLKDSDRYRVVFQDKALKSSEKNVRLFKSRYLDPITNKKRIIILSEYKCKKYFGEKVKSAIVIPTVYGNNHNCVIILKSSNKKHFMKLEKDKVDALFYQTNIALKNAALYQEVEEKNKTLKDLIEKIKTIEKLISVVYNEKDKNTAIYYNLLIIINQLGLNYKEGYFFEYKKELNLLECKSYYYNVNVVSEKTESSIIEHELWSKNLKIPLTINNILTKAFNKNKDIYMKKIDENNNMLIEKFENVTILPINYENIRYGVLVLEGNGIKTTINEEEKEILKIFSLNLGIYLHTRYLEENNLKYEQIRTMGKFAQSIVHELRTPLVGIKGFVSIVKSKFEKIKLNDKINMYLEGIEKETERILDVVNQVVNLVDYDNKKYVFKEENIKNVFEEVVDNFKSEIKENELSLDISLEEQYYSIDKTEFKKAIIHILKNSIENVDFGKTKNILKIKMESMDKFDRIIIEDNGVGIKKEILENIFKPLVSTKLQGTGLGLTLAKSIIEKHGFELFIVSKYLQYTKVIIQIPKILER</sequence>
<dbReference type="Proteomes" id="UP000294678">
    <property type="component" value="Unassembled WGS sequence"/>
</dbReference>
<feature type="transmembrane region" description="Helical" evidence="9">
    <location>
        <begin position="12"/>
        <end position="33"/>
    </location>
</feature>
<feature type="modified residue" description="4-aspartylphosphate" evidence="7">
    <location>
        <position position="669"/>
    </location>
</feature>
<evidence type="ECO:0000256" key="5">
    <source>
        <dbReference type="ARBA" id="ARBA00022679"/>
    </source>
</evidence>
<dbReference type="Pfam" id="PF00512">
    <property type="entry name" value="HisKA"/>
    <property type="match status" value="2"/>
</dbReference>
<feature type="domain" description="Histidine kinase" evidence="10">
    <location>
        <begin position="378"/>
        <end position="589"/>
    </location>
</feature>
<keyword evidence="6 13" id="KW-0418">Kinase</keyword>
<dbReference type="SMART" id="SM00388">
    <property type="entry name" value="HisKA"/>
    <property type="match status" value="2"/>
</dbReference>
<dbReference type="InterPro" id="IPR001789">
    <property type="entry name" value="Sig_transdc_resp-reg_receiver"/>
</dbReference>
<evidence type="ECO:0000313" key="14">
    <source>
        <dbReference type="Proteomes" id="UP000294678"/>
    </source>
</evidence>
<evidence type="ECO:0000256" key="4">
    <source>
        <dbReference type="ARBA" id="ARBA00022553"/>
    </source>
</evidence>
<dbReference type="PROSITE" id="PS50110">
    <property type="entry name" value="RESPONSE_REGULATORY"/>
    <property type="match status" value="1"/>
</dbReference>
<dbReference type="Gene3D" id="3.30.565.10">
    <property type="entry name" value="Histidine kinase-like ATPase, C-terminal domain"/>
    <property type="match status" value="2"/>
</dbReference>
<dbReference type="EC" id="2.7.13.3" evidence="3"/>